<evidence type="ECO:0000313" key="9">
    <source>
        <dbReference type="Proteomes" id="UP000254720"/>
    </source>
</evidence>
<comment type="catalytic activity">
    <reaction evidence="7">
        <text>cytidine(1402) in 16S rRNA + S-adenosyl-L-methionine = N(4)-methylcytidine(1402) in 16S rRNA + S-adenosyl-L-homocysteine + H(+)</text>
        <dbReference type="Rhea" id="RHEA:42928"/>
        <dbReference type="Rhea" id="RHEA-COMP:10286"/>
        <dbReference type="Rhea" id="RHEA-COMP:10287"/>
        <dbReference type="ChEBI" id="CHEBI:15378"/>
        <dbReference type="ChEBI" id="CHEBI:57856"/>
        <dbReference type="ChEBI" id="CHEBI:59789"/>
        <dbReference type="ChEBI" id="CHEBI:74506"/>
        <dbReference type="ChEBI" id="CHEBI:82748"/>
        <dbReference type="EC" id="2.1.1.199"/>
    </reaction>
</comment>
<evidence type="ECO:0000256" key="1">
    <source>
        <dbReference type="ARBA" id="ARBA00010396"/>
    </source>
</evidence>
<comment type="function">
    <text evidence="7">Specifically methylates the N4 position of cytidine in position 1402 (C1402) of 16S rRNA.</text>
</comment>
<feature type="binding site" evidence="7">
    <location>
        <position position="87"/>
    </location>
    <ligand>
        <name>S-adenosyl-L-methionine</name>
        <dbReference type="ChEBI" id="CHEBI:59789"/>
    </ligand>
</feature>
<dbReference type="Gene3D" id="3.40.50.150">
    <property type="entry name" value="Vaccinia Virus protein VP39"/>
    <property type="match status" value="1"/>
</dbReference>
<dbReference type="InterPro" id="IPR029063">
    <property type="entry name" value="SAM-dependent_MTases_sf"/>
</dbReference>
<comment type="similarity">
    <text evidence="1 7">Belongs to the methyltransferase superfamily. RsmH family.</text>
</comment>
<dbReference type="PANTHER" id="PTHR11265">
    <property type="entry name" value="S-ADENOSYL-METHYLTRANSFERASE MRAW"/>
    <property type="match status" value="1"/>
</dbReference>
<keyword evidence="2 7" id="KW-0963">Cytoplasm</keyword>
<keyword evidence="9" id="KW-1185">Reference proteome</keyword>
<feature type="binding site" evidence="7">
    <location>
        <position position="109"/>
    </location>
    <ligand>
        <name>S-adenosyl-L-methionine</name>
        <dbReference type="ChEBI" id="CHEBI:59789"/>
    </ligand>
</feature>
<dbReference type="SUPFAM" id="SSF81799">
    <property type="entry name" value="Putative methyltransferase TM0872, insert domain"/>
    <property type="match status" value="1"/>
</dbReference>
<dbReference type="PANTHER" id="PTHR11265:SF0">
    <property type="entry name" value="12S RRNA N4-METHYLCYTIDINE METHYLTRANSFERASE"/>
    <property type="match status" value="1"/>
</dbReference>
<feature type="binding site" evidence="7">
    <location>
        <begin position="41"/>
        <end position="43"/>
    </location>
    <ligand>
        <name>S-adenosyl-L-methionine</name>
        <dbReference type="ChEBI" id="CHEBI:59789"/>
    </ligand>
</feature>
<feature type="binding site" evidence="7">
    <location>
        <position position="116"/>
    </location>
    <ligand>
        <name>S-adenosyl-L-methionine</name>
        <dbReference type="ChEBI" id="CHEBI:59789"/>
    </ligand>
</feature>
<name>A0A370GLY7_9COXI</name>
<organism evidence="8 9">
    <name type="scientific">Aquicella lusitana</name>
    <dbReference type="NCBI Taxonomy" id="254246"/>
    <lineage>
        <taxon>Bacteria</taxon>
        <taxon>Pseudomonadati</taxon>
        <taxon>Pseudomonadota</taxon>
        <taxon>Gammaproteobacteria</taxon>
        <taxon>Legionellales</taxon>
        <taxon>Coxiellaceae</taxon>
        <taxon>Aquicella</taxon>
    </lineage>
</organism>
<reference evidence="8 9" key="1">
    <citation type="submission" date="2018-07" db="EMBL/GenBank/DDBJ databases">
        <title>Genomic Encyclopedia of Type Strains, Phase IV (KMG-IV): sequencing the most valuable type-strain genomes for metagenomic binning, comparative biology and taxonomic classification.</title>
        <authorList>
            <person name="Goeker M."/>
        </authorList>
    </citation>
    <scope>NUCLEOTIDE SEQUENCE [LARGE SCALE GENOMIC DNA]</scope>
    <source>
        <strain evidence="8 9">DSM 16500</strain>
    </source>
</reference>
<dbReference type="GO" id="GO:0005737">
    <property type="term" value="C:cytoplasm"/>
    <property type="evidence" value="ECO:0007669"/>
    <property type="project" value="UniProtKB-SubCell"/>
</dbReference>
<evidence type="ECO:0000256" key="7">
    <source>
        <dbReference type="HAMAP-Rule" id="MF_01007"/>
    </source>
</evidence>
<keyword evidence="3 7" id="KW-0698">rRNA processing</keyword>
<evidence type="ECO:0000313" key="8">
    <source>
        <dbReference type="EMBL" id="RDI44768.1"/>
    </source>
</evidence>
<keyword evidence="5 7" id="KW-0808">Transferase</keyword>
<dbReference type="GO" id="GO:0071424">
    <property type="term" value="F:rRNA (cytosine-N4-)-methyltransferase activity"/>
    <property type="evidence" value="ECO:0007669"/>
    <property type="project" value="UniProtKB-UniRule"/>
</dbReference>
<keyword evidence="6 7" id="KW-0949">S-adenosyl-L-methionine</keyword>
<dbReference type="AlphaFoldDB" id="A0A370GLY7"/>
<dbReference type="NCBIfam" id="TIGR00006">
    <property type="entry name" value="16S rRNA (cytosine(1402)-N(4))-methyltransferase RsmH"/>
    <property type="match status" value="1"/>
</dbReference>
<comment type="subcellular location">
    <subcellularLocation>
        <location evidence="7">Cytoplasm</location>
    </subcellularLocation>
</comment>
<protein>
    <recommendedName>
        <fullName evidence="7">Ribosomal RNA small subunit methyltransferase H</fullName>
        <ecNumber evidence="7">2.1.1.199</ecNumber>
    </recommendedName>
    <alternativeName>
        <fullName evidence="7">16S rRNA m(4)C1402 methyltransferase</fullName>
    </alternativeName>
    <alternativeName>
        <fullName evidence="7">rRNA (cytosine-N(4)-)-methyltransferase RsmH</fullName>
    </alternativeName>
</protein>
<dbReference type="Proteomes" id="UP000254720">
    <property type="component" value="Unassembled WGS sequence"/>
</dbReference>
<dbReference type="FunFam" id="1.10.150.170:FF:000001">
    <property type="entry name" value="Ribosomal RNA small subunit methyltransferase H"/>
    <property type="match status" value="1"/>
</dbReference>
<gene>
    <name evidence="7" type="primary">rsmH</name>
    <name evidence="8" type="ORF">C8D86_10820</name>
</gene>
<evidence type="ECO:0000256" key="2">
    <source>
        <dbReference type="ARBA" id="ARBA00022490"/>
    </source>
</evidence>
<evidence type="ECO:0000256" key="5">
    <source>
        <dbReference type="ARBA" id="ARBA00022679"/>
    </source>
</evidence>
<dbReference type="Pfam" id="PF01795">
    <property type="entry name" value="Methyltransf_5"/>
    <property type="match status" value="1"/>
</dbReference>
<dbReference type="Gene3D" id="1.10.150.170">
    <property type="entry name" value="Putative methyltransferase TM0872, insert domain"/>
    <property type="match status" value="1"/>
</dbReference>
<dbReference type="HAMAP" id="MF_01007">
    <property type="entry name" value="16SrRNA_methyltr_H"/>
    <property type="match status" value="1"/>
</dbReference>
<evidence type="ECO:0000256" key="6">
    <source>
        <dbReference type="ARBA" id="ARBA00022691"/>
    </source>
</evidence>
<dbReference type="InterPro" id="IPR023397">
    <property type="entry name" value="SAM-dep_MeTrfase_MraW_recog"/>
</dbReference>
<accession>A0A370GLY7</accession>
<evidence type="ECO:0000256" key="3">
    <source>
        <dbReference type="ARBA" id="ARBA00022552"/>
    </source>
</evidence>
<dbReference type="GO" id="GO:0070475">
    <property type="term" value="P:rRNA base methylation"/>
    <property type="evidence" value="ECO:0007669"/>
    <property type="project" value="UniProtKB-UniRule"/>
</dbReference>
<dbReference type="SUPFAM" id="SSF53335">
    <property type="entry name" value="S-adenosyl-L-methionine-dependent methyltransferases"/>
    <property type="match status" value="1"/>
</dbReference>
<dbReference type="EC" id="2.1.1.199" evidence="7"/>
<comment type="caution">
    <text evidence="8">The sequence shown here is derived from an EMBL/GenBank/DDBJ whole genome shotgun (WGS) entry which is preliminary data.</text>
</comment>
<dbReference type="EMBL" id="QQAX01000008">
    <property type="protein sequence ID" value="RDI44768.1"/>
    <property type="molecule type" value="Genomic_DNA"/>
</dbReference>
<keyword evidence="4 7" id="KW-0489">Methyltransferase</keyword>
<proteinExistence type="inferred from homology"/>
<feature type="binding site" evidence="7">
    <location>
        <position position="61"/>
    </location>
    <ligand>
        <name>S-adenosyl-L-methionine</name>
        <dbReference type="ChEBI" id="CHEBI:59789"/>
    </ligand>
</feature>
<dbReference type="PIRSF" id="PIRSF004486">
    <property type="entry name" value="MraW"/>
    <property type="match status" value="1"/>
</dbReference>
<dbReference type="InterPro" id="IPR002903">
    <property type="entry name" value="RsmH"/>
</dbReference>
<sequence>MAVCHMSEIFHQHVPVLLREAVENLIVSPDGVYVDATFGRGSHSRAILDRLSASGRLIAFDKDPEAVAYAKQYFSHDKRFSIFHSSFARLEMCLSGIDVFGKVQGILFDLGVSSPQLDNPERGFSFAKSGKLDMRMNTTQGTDAMSWLATVDEKTLADVLWKYGEEKFSRRIARAIVAARNEAPITTTTQLAEIITHAMPGFKKPGEKHPATRSFQAIRIFINEELTEIEEGLAQALEALMVGGRLAVISFHSLEDRIVKEFIRAHEKGPELPRGLPIKGDQFNSRLKSRGKPIKPSSQEVNVNPRARSAILRIAEKLS</sequence>
<evidence type="ECO:0000256" key="4">
    <source>
        <dbReference type="ARBA" id="ARBA00022603"/>
    </source>
</evidence>